<dbReference type="GO" id="GO:0016787">
    <property type="term" value="F:hydrolase activity"/>
    <property type="evidence" value="ECO:0007669"/>
    <property type="project" value="UniProtKB-KW"/>
</dbReference>
<feature type="domain" description="Helicase ATP-binding" evidence="10">
    <location>
        <begin position="1"/>
        <end position="128"/>
    </location>
</feature>
<dbReference type="Pfam" id="PF04408">
    <property type="entry name" value="WHD_HA2"/>
    <property type="match status" value="1"/>
</dbReference>
<feature type="domain" description="Helicase C-terminal" evidence="11">
    <location>
        <begin position="147"/>
        <end position="342"/>
    </location>
</feature>
<dbReference type="CDD" id="cd18791">
    <property type="entry name" value="SF2_C_RHA"/>
    <property type="match status" value="1"/>
</dbReference>
<reference evidence="12 13" key="1">
    <citation type="submission" date="2016-07" db="EMBL/GenBank/DDBJ databases">
        <title>Draft genome of the white-rot fungus Obba rivulosa 3A-2.</title>
        <authorList>
            <consortium name="DOE Joint Genome Institute"/>
            <person name="Miettinen O."/>
            <person name="Riley R."/>
            <person name="Acob R."/>
            <person name="Barry K."/>
            <person name="Cullen D."/>
            <person name="De Vries R."/>
            <person name="Hainaut M."/>
            <person name="Hatakka A."/>
            <person name="Henrissat B."/>
            <person name="Hilden K."/>
            <person name="Kuo R."/>
            <person name="Labutti K."/>
            <person name="Lipzen A."/>
            <person name="Makela M.R."/>
            <person name="Sandor L."/>
            <person name="Spatafora J.W."/>
            <person name="Grigoriev I.V."/>
            <person name="Hibbett D.S."/>
        </authorList>
    </citation>
    <scope>NUCLEOTIDE SEQUENCE [LARGE SCALE GENOMIC DNA]</scope>
    <source>
        <strain evidence="12 13">3A-2</strain>
    </source>
</reference>
<evidence type="ECO:0000256" key="5">
    <source>
        <dbReference type="ARBA" id="ARBA00022806"/>
    </source>
</evidence>
<dbReference type="FunFam" id="3.40.50.300:FF:000145">
    <property type="entry name" value="probable ATP-dependent RNA helicase DHX40"/>
    <property type="match status" value="1"/>
</dbReference>
<keyword evidence="13" id="KW-1185">Reference proteome</keyword>
<evidence type="ECO:0000259" key="11">
    <source>
        <dbReference type="PROSITE" id="PS51194"/>
    </source>
</evidence>
<feature type="region of interest" description="Disordered" evidence="9">
    <location>
        <begin position="220"/>
        <end position="239"/>
    </location>
</feature>
<dbReference type="GO" id="GO:0008380">
    <property type="term" value="P:RNA splicing"/>
    <property type="evidence" value="ECO:0007669"/>
    <property type="project" value="UniProtKB-KW"/>
</dbReference>
<keyword evidence="4 12" id="KW-0378">Hydrolase</keyword>
<dbReference type="PANTHER" id="PTHR18934:SF109">
    <property type="entry name" value="ATP-DEPENDENT RNA HELICASE DHX15 HOMOLOG"/>
    <property type="match status" value="1"/>
</dbReference>
<dbReference type="InterPro" id="IPR027417">
    <property type="entry name" value="P-loop_NTPase"/>
</dbReference>
<accession>A0A8E2DFD1</accession>
<dbReference type="SMART" id="SM00490">
    <property type="entry name" value="HELICc"/>
    <property type="match status" value="1"/>
</dbReference>
<keyword evidence="5" id="KW-0347">Helicase</keyword>
<comment type="catalytic activity">
    <reaction evidence="8">
        <text>ATP + H2O = ADP + phosphate + H(+)</text>
        <dbReference type="Rhea" id="RHEA:13065"/>
        <dbReference type="ChEBI" id="CHEBI:15377"/>
        <dbReference type="ChEBI" id="CHEBI:15378"/>
        <dbReference type="ChEBI" id="CHEBI:30616"/>
        <dbReference type="ChEBI" id="CHEBI:43474"/>
        <dbReference type="ChEBI" id="CHEBI:456216"/>
        <dbReference type="EC" id="3.6.4.13"/>
    </reaction>
</comment>
<dbReference type="InterPro" id="IPR048333">
    <property type="entry name" value="HA2_WH"/>
</dbReference>
<dbReference type="PROSITE" id="PS51194">
    <property type="entry name" value="HELICASE_CTER"/>
    <property type="match status" value="1"/>
</dbReference>
<dbReference type="GO" id="GO:0005524">
    <property type="term" value="F:ATP binding"/>
    <property type="evidence" value="ECO:0007669"/>
    <property type="project" value="UniProtKB-KW"/>
</dbReference>
<evidence type="ECO:0000259" key="10">
    <source>
        <dbReference type="PROSITE" id="PS51192"/>
    </source>
</evidence>
<dbReference type="OrthoDB" id="10253254at2759"/>
<dbReference type="SUPFAM" id="SSF52540">
    <property type="entry name" value="P-loop containing nucleoside triphosphate hydrolases"/>
    <property type="match status" value="1"/>
</dbReference>
<sequence>MVVCTQPRRLAATSVAKRVANEMDVHLGKEVGYSVRFEDMTEPGTTFLKYMTDGMLMREAMNNPTLAGYSTVIIDEAHERTIATDILMGLLKSLAKRRSDLKIIIMSATLDTSKFRSFFANSTTKEPAPLLKIPGRPYPIKTLYLSRLDQDYVKMAIRTTLRIHTKEDPGDVLVFLTGEEEIEDACRMITLKAEGLMNQSPNSVGPLVCVPLYSSLSPSEQARAFEPPPPARKRGGPPGRKVVVATNVAETSLTIDGIVYIVDSGFSKQKDFYSNTRIESLLVSSISKGAAKQRRGRAGRTRPGKCFRLYTESDYKNRADQTQPETLRTNLTGVVLVLTKLGITDHTRFHYMDPPTLGSLRRARESLNFLGILDDKHQLTALGKTVSEFPLEPQMAKMLIASPKFLCSDEVLTIVAMLSAPHVWVRPPNQQREADAAKTKFTNPDGDHLTLLNVFNKYMRSIYTVFSLDPQSNLPLQSIRQARQRMGA</sequence>
<dbReference type="Gene3D" id="1.20.120.1080">
    <property type="match status" value="1"/>
</dbReference>
<evidence type="ECO:0000313" key="13">
    <source>
        <dbReference type="Proteomes" id="UP000250043"/>
    </source>
</evidence>
<dbReference type="GO" id="GO:0003724">
    <property type="term" value="F:RNA helicase activity"/>
    <property type="evidence" value="ECO:0007669"/>
    <property type="project" value="UniProtKB-EC"/>
</dbReference>
<organism evidence="12 13">
    <name type="scientific">Obba rivulosa</name>
    <dbReference type="NCBI Taxonomy" id="1052685"/>
    <lineage>
        <taxon>Eukaryota</taxon>
        <taxon>Fungi</taxon>
        <taxon>Dikarya</taxon>
        <taxon>Basidiomycota</taxon>
        <taxon>Agaricomycotina</taxon>
        <taxon>Agaricomycetes</taxon>
        <taxon>Polyporales</taxon>
        <taxon>Gelatoporiaceae</taxon>
        <taxon>Obba</taxon>
    </lineage>
</organism>
<dbReference type="GO" id="GO:0003723">
    <property type="term" value="F:RNA binding"/>
    <property type="evidence" value="ECO:0007669"/>
    <property type="project" value="TreeGrafter"/>
</dbReference>
<dbReference type="GO" id="GO:0005681">
    <property type="term" value="C:spliceosomal complex"/>
    <property type="evidence" value="ECO:0007669"/>
    <property type="project" value="TreeGrafter"/>
</dbReference>
<keyword evidence="3" id="KW-0547">Nucleotide-binding</keyword>
<dbReference type="PROSITE" id="PS00690">
    <property type="entry name" value="DEAH_ATP_HELICASE"/>
    <property type="match status" value="1"/>
</dbReference>
<keyword evidence="7" id="KW-0508">mRNA splicing</keyword>
<evidence type="ECO:0000256" key="8">
    <source>
        <dbReference type="ARBA" id="ARBA00047984"/>
    </source>
</evidence>
<dbReference type="Gene3D" id="3.40.50.300">
    <property type="entry name" value="P-loop containing nucleotide triphosphate hydrolases"/>
    <property type="match status" value="2"/>
</dbReference>
<evidence type="ECO:0000256" key="6">
    <source>
        <dbReference type="ARBA" id="ARBA00022840"/>
    </source>
</evidence>
<dbReference type="InterPro" id="IPR007502">
    <property type="entry name" value="Helicase-assoc_dom"/>
</dbReference>
<evidence type="ECO:0000313" key="12">
    <source>
        <dbReference type="EMBL" id="OCH84806.1"/>
    </source>
</evidence>
<dbReference type="EMBL" id="KV722632">
    <property type="protein sequence ID" value="OCH84806.1"/>
    <property type="molecule type" value="Genomic_DNA"/>
</dbReference>
<dbReference type="Pfam" id="PF21010">
    <property type="entry name" value="HA2_C"/>
    <property type="match status" value="1"/>
</dbReference>
<dbReference type="PANTHER" id="PTHR18934">
    <property type="entry name" value="ATP-DEPENDENT RNA HELICASE"/>
    <property type="match status" value="1"/>
</dbReference>
<keyword evidence="6" id="KW-0067">ATP-binding</keyword>
<dbReference type="InterPro" id="IPR002464">
    <property type="entry name" value="DNA/RNA_helicase_DEAH_CS"/>
</dbReference>
<proteinExistence type="predicted"/>
<name>A0A8E2DFD1_9APHY</name>
<dbReference type="PROSITE" id="PS51192">
    <property type="entry name" value="HELICASE_ATP_BIND_1"/>
    <property type="match status" value="1"/>
</dbReference>
<dbReference type="InterPro" id="IPR001650">
    <property type="entry name" value="Helicase_C-like"/>
</dbReference>
<keyword evidence="2" id="KW-0507">mRNA processing</keyword>
<gene>
    <name evidence="12" type="ORF">OBBRIDRAFT_374910</name>
</gene>
<evidence type="ECO:0000256" key="4">
    <source>
        <dbReference type="ARBA" id="ARBA00022801"/>
    </source>
</evidence>
<dbReference type="SMART" id="SM00847">
    <property type="entry name" value="HA2"/>
    <property type="match status" value="1"/>
</dbReference>
<evidence type="ECO:0000256" key="7">
    <source>
        <dbReference type="ARBA" id="ARBA00023187"/>
    </source>
</evidence>
<evidence type="ECO:0000256" key="1">
    <source>
        <dbReference type="ARBA" id="ARBA00012552"/>
    </source>
</evidence>
<dbReference type="EC" id="3.6.4.13" evidence="1"/>
<dbReference type="Proteomes" id="UP000250043">
    <property type="component" value="Unassembled WGS sequence"/>
</dbReference>
<evidence type="ECO:0000256" key="9">
    <source>
        <dbReference type="SAM" id="MobiDB-lite"/>
    </source>
</evidence>
<dbReference type="Pfam" id="PF00271">
    <property type="entry name" value="Helicase_C"/>
    <property type="match status" value="1"/>
</dbReference>
<protein>
    <recommendedName>
        <fullName evidence="1">RNA helicase</fullName>
        <ecNumber evidence="1">3.6.4.13</ecNumber>
    </recommendedName>
</protein>
<evidence type="ECO:0000256" key="3">
    <source>
        <dbReference type="ARBA" id="ARBA00022741"/>
    </source>
</evidence>
<dbReference type="GO" id="GO:0006397">
    <property type="term" value="P:mRNA processing"/>
    <property type="evidence" value="ECO:0007669"/>
    <property type="project" value="UniProtKB-KW"/>
</dbReference>
<dbReference type="AlphaFoldDB" id="A0A8E2DFD1"/>
<evidence type="ECO:0000256" key="2">
    <source>
        <dbReference type="ARBA" id="ARBA00022664"/>
    </source>
</evidence>
<dbReference type="InterPro" id="IPR014001">
    <property type="entry name" value="Helicase_ATP-bd"/>
</dbReference>